<keyword evidence="4" id="KW-1185">Reference proteome</keyword>
<feature type="domain" description="Ketoreductase" evidence="2">
    <location>
        <begin position="197"/>
        <end position="378"/>
    </location>
</feature>
<dbReference type="PRINTS" id="PR00081">
    <property type="entry name" value="GDHRDH"/>
</dbReference>
<dbReference type="InterPro" id="IPR020904">
    <property type="entry name" value="Sc_DH/Rdtase_CS"/>
</dbReference>
<dbReference type="Proteomes" id="UP001500466">
    <property type="component" value="Unassembled WGS sequence"/>
</dbReference>
<dbReference type="InterPro" id="IPR036291">
    <property type="entry name" value="NAD(P)-bd_dom_sf"/>
</dbReference>
<dbReference type="Gene3D" id="3.40.50.720">
    <property type="entry name" value="NAD(P)-binding Rossmann-like Domain"/>
    <property type="match status" value="1"/>
</dbReference>
<dbReference type="SUPFAM" id="SSF51735">
    <property type="entry name" value="NAD(P)-binding Rossmann-fold domains"/>
    <property type="match status" value="1"/>
</dbReference>
<evidence type="ECO:0000259" key="2">
    <source>
        <dbReference type="SMART" id="SM00822"/>
    </source>
</evidence>
<dbReference type="EMBL" id="BAABHS010000017">
    <property type="protein sequence ID" value="GAA4976028.1"/>
    <property type="molecule type" value="Genomic_DNA"/>
</dbReference>
<dbReference type="Pfam" id="PF06172">
    <property type="entry name" value="Cupin_5"/>
    <property type="match status" value="1"/>
</dbReference>
<dbReference type="InterPro" id="IPR014710">
    <property type="entry name" value="RmlC-like_jellyroll"/>
</dbReference>
<gene>
    <name evidence="3" type="ORF">GCM10023205_48840</name>
</gene>
<sequence>MPPPQPDPTARDIAAAYGLEPLPAEGGLFRRMWAGPADRTGRPAGSAILVLLTAEEDGFSAMHRLPVDEVWHFYRGDAVELLLLAPDGTGRIETLGGSDGHPVVQTVVPAGTWMGARPAAGGSWSLCGTTMAPGFVNADYEGGEAEELAARYPEFACTIRALCRADAPTAMPDTAPDTRETRPMAVPDPRLPSLAGAVALVTGASGGIGAGIAATFARAGAAVVVHGHRDERAAEATARRIRDAGGEALVVIGDLTDEAACARLIDEAAAWRGRLDAVVNSVGIQPVQQLDGMTTADWDAVLRANATAAFICTQAAARVMAARDAGGSITHIASIEGSHPAAGHAHYSSAKAALIMFARAAALEYGPRGIRVNTVSPGLVDRPGLAEQWPEGVGRWLRAAPSGRLGTPEDIGAACVFLASTGASWLTGHDLVVDGGVGAHPTW</sequence>
<protein>
    <recommendedName>
        <fullName evidence="2">Ketoreductase domain-containing protein</fullName>
    </recommendedName>
</protein>
<evidence type="ECO:0000313" key="3">
    <source>
        <dbReference type="EMBL" id="GAA4976028.1"/>
    </source>
</evidence>
<dbReference type="Pfam" id="PF13561">
    <property type="entry name" value="adh_short_C2"/>
    <property type="match status" value="1"/>
</dbReference>
<evidence type="ECO:0000313" key="4">
    <source>
        <dbReference type="Proteomes" id="UP001500466"/>
    </source>
</evidence>
<evidence type="ECO:0000256" key="1">
    <source>
        <dbReference type="ARBA" id="ARBA00006484"/>
    </source>
</evidence>
<organism evidence="3 4">
    <name type="scientific">Yinghuangia aomiensis</name>
    <dbReference type="NCBI Taxonomy" id="676205"/>
    <lineage>
        <taxon>Bacteria</taxon>
        <taxon>Bacillati</taxon>
        <taxon>Actinomycetota</taxon>
        <taxon>Actinomycetes</taxon>
        <taxon>Kitasatosporales</taxon>
        <taxon>Streptomycetaceae</taxon>
        <taxon>Yinghuangia</taxon>
    </lineage>
</organism>
<dbReference type="InterPro" id="IPR002347">
    <property type="entry name" value="SDR_fam"/>
</dbReference>
<dbReference type="InterPro" id="IPR009327">
    <property type="entry name" value="Cupin_DUF985"/>
</dbReference>
<dbReference type="SUPFAM" id="SSF51182">
    <property type="entry name" value="RmlC-like cupins"/>
    <property type="match status" value="1"/>
</dbReference>
<dbReference type="InterPro" id="IPR057326">
    <property type="entry name" value="KR_dom"/>
</dbReference>
<dbReference type="InterPro" id="IPR011051">
    <property type="entry name" value="RmlC_Cupin_sf"/>
</dbReference>
<accession>A0ABP9HQH1</accession>
<proteinExistence type="inferred from homology"/>
<dbReference type="PANTHER" id="PTHR42760:SF40">
    <property type="entry name" value="3-OXOACYL-[ACYL-CARRIER-PROTEIN] REDUCTASE, CHLOROPLASTIC"/>
    <property type="match status" value="1"/>
</dbReference>
<reference evidence="4" key="1">
    <citation type="journal article" date="2019" name="Int. J. Syst. Evol. Microbiol.">
        <title>The Global Catalogue of Microorganisms (GCM) 10K type strain sequencing project: providing services to taxonomists for standard genome sequencing and annotation.</title>
        <authorList>
            <consortium name="The Broad Institute Genomics Platform"/>
            <consortium name="The Broad Institute Genome Sequencing Center for Infectious Disease"/>
            <person name="Wu L."/>
            <person name="Ma J."/>
        </authorList>
    </citation>
    <scope>NUCLEOTIDE SEQUENCE [LARGE SCALE GENOMIC DNA]</scope>
    <source>
        <strain evidence="4">JCM 17986</strain>
    </source>
</reference>
<dbReference type="SMART" id="SM00822">
    <property type="entry name" value="PKS_KR"/>
    <property type="match status" value="1"/>
</dbReference>
<dbReference type="PROSITE" id="PS00061">
    <property type="entry name" value="ADH_SHORT"/>
    <property type="match status" value="1"/>
</dbReference>
<dbReference type="Gene3D" id="2.60.120.10">
    <property type="entry name" value="Jelly Rolls"/>
    <property type="match status" value="1"/>
</dbReference>
<name>A0ABP9HQH1_9ACTN</name>
<dbReference type="PRINTS" id="PR00080">
    <property type="entry name" value="SDRFAMILY"/>
</dbReference>
<comment type="similarity">
    <text evidence="1">Belongs to the short-chain dehydrogenases/reductases (SDR) family.</text>
</comment>
<dbReference type="CDD" id="cd06121">
    <property type="entry name" value="cupin_YML079wp"/>
    <property type="match status" value="1"/>
</dbReference>
<dbReference type="PANTHER" id="PTHR42760">
    <property type="entry name" value="SHORT-CHAIN DEHYDROGENASES/REDUCTASES FAMILY MEMBER"/>
    <property type="match status" value="1"/>
</dbReference>
<comment type="caution">
    <text evidence="3">The sequence shown here is derived from an EMBL/GenBank/DDBJ whole genome shotgun (WGS) entry which is preliminary data.</text>
</comment>